<dbReference type="Pfam" id="PF00528">
    <property type="entry name" value="BPD_transp_1"/>
    <property type="match status" value="1"/>
</dbReference>
<feature type="compositionally biased region" description="Polar residues" evidence="8">
    <location>
        <begin position="1"/>
        <end position="10"/>
    </location>
</feature>
<evidence type="ECO:0000256" key="3">
    <source>
        <dbReference type="ARBA" id="ARBA00022475"/>
    </source>
</evidence>
<dbReference type="PROSITE" id="PS50928">
    <property type="entry name" value="ABC_TM1"/>
    <property type="match status" value="1"/>
</dbReference>
<comment type="similarity">
    <text evidence="7">Belongs to the binding-protein-dependent transport system permease family.</text>
</comment>
<feature type="compositionally biased region" description="Polar residues" evidence="8">
    <location>
        <begin position="268"/>
        <end position="297"/>
    </location>
</feature>
<evidence type="ECO:0000256" key="7">
    <source>
        <dbReference type="RuleBase" id="RU363032"/>
    </source>
</evidence>
<evidence type="ECO:0000256" key="4">
    <source>
        <dbReference type="ARBA" id="ARBA00022692"/>
    </source>
</evidence>
<feature type="region of interest" description="Disordered" evidence="8">
    <location>
        <begin position="1"/>
        <end position="21"/>
    </location>
</feature>
<comment type="caution">
    <text evidence="10">The sequence shown here is derived from an EMBL/GenBank/DDBJ whole genome shotgun (WGS) entry which is preliminary data.</text>
</comment>
<evidence type="ECO:0000256" key="6">
    <source>
        <dbReference type="ARBA" id="ARBA00023136"/>
    </source>
</evidence>
<dbReference type="EMBL" id="BSVB01000001">
    <property type="protein sequence ID" value="GMA95256.1"/>
    <property type="molecule type" value="Genomic_DNA"/>
</dbReference>
<dbReference type="Gene3D" id="1.10.3720.10">
    <property type="entry name" value="MetI-like"/>
    <property type="match status" value="1"/>
</dbReference>
<evidence type="ECO:0000256" key="8">
    <source>
        <dbReference type="SAM" id="MobiDB-lite"/>
    </source>
</evidence>
<dbReference type="CDD" id="cd06261">
    <property type="entry name" value="TM_PBP2"/>
    <property type="match status" value="1"/>
</dbReference>
<accession>A0ABQ6K934</accession>
<reference evidence="11" key="1">
    <citation type="journal article" date="2019" name="Int. J. Syst. Evol. Microbiol.">
        <title>The Global Catalogue of Microorganisms (GCM) 10K type strain sequencing project: providing services to taxonomists for standard genome sequencing and annotation.</title>
        <authorList>
            <consortium name="The Broad Institute Genomics Platform"/>
            <consortium name="The Broad Institute Genome Sequencing Center for Infectious Disease"/>
            <person name="Wu L."/>
            <person name="Ma J."/>
        </authorList>
    </citation>
    <scope>NUCLEOTIDE SEQUENCE [LARGE SCALE GENOMIC DNA]</scope>
    <source>
        <strain evidence="11">NBRC 108894</strain>
    </source>
</reference>
<feature type="transmembrane region" description="Helical" evidence="7">
    <location>
        <begin position="178"/>
        <end position="200"/>
    </location>
</feature>
<evidence type="ECO:0000256" key="1">
    <source>
        <dbReference type="ARBA" id="ARBA00004651"/>
    </source>
</evidence>
<feature type="transmembrane region" description="Helical" evidence="7">
    <location>
        <begin position="95"/>
        <end position="116"/>
    </location>
</feature>
<dbReference type="SUPFAM" id="SSF161098">
    <property type="entry name" value="MetI-like"/>
    <property type="match status" value="1"/>
</dbReference>
<keyword evidence="5 7" id="KW-1133">Transmembrane helix</keyword>
<comment type="subcellular location">
    <subcellularLocation>
        <location evidence="1 7">Cell membrane</location>
        <topology evidence="1 7">Multi-pass membrane protein</topology>
    </subcellularLocation>
</comment>
<feature type="domain" description="ABC transmembrane type-1" evidence="9">
    <location>
        <begin position="91"/>
        <end position="297"/>
    </location>
</feature>
<keyword evidence="11" id="KW-1185">Reference proteome</keyword>
<dbReference type="InterPro" id="IPR000515">
    <property type="entry name" value="MetI-like"/>
</dbReference>
<evidence type="ECO:0000313" key="11">
    <source>
        <dbReference type="Proteomes" id="UP001157034"/>
    </source>
</evidence>
<evidence type="ECO:0000256" key="5">
    <source>
        <dbReference type="ARBA" id="ARBA00022989"/>
    </source>
</evidence>
<feature type="transmembrane region" description="Helical" evidence="7">
    <location>
        <begin position="37"/>
        <end position="58"/>
    </location>
</feature>
<evidence type="ECO:0000256" key="2">
    <source>
        <dbReference type="ARBA" id="ARBA00022448"/>
    </source>
</evidence>
<keyword evidence="6 7" id="KW-0472">Membrane</keyword>
<feature type="transmembrane region" description="Helical" evidence="7">
    <location>
        <begin position="128"/>
        <end position="149"/>
    </location>
</feature>
<feature type="region of interest" description="Disordered" evidence="8">
    <location>
        <begin position="264"/>
        <end position="297"/>
    </location>
</feature>
<sequence>MTTVGNSVKGRTSGVPKRRPGRSLAATVRQTLEGWGFVAPASVIVVGLSIFPAGWAFVLSLQHWNGFSQPEFAGVSNYAGVITDSEFWDAVVHTAVYVVLFVPLSVFAGMILAVALNRKIRFIGLYRTLIFVPFVVSAATTGVLTNYLFDTQFGIVNHVLNVLGLPAQGWLTDQKQAMVVIVIMSLWGSAAFTTVIYLAALQDIPAELVEAATIDGANRVQTFWLVVLPQLKSVSTFLVIWQLVQAIQLFDLVYTTTRGVRSMRPRRSSTTCGTPLSSSWTSATGRPSPTCCSASRS</sequence>
<dbReference type="InterPro" id="IPR035906">
    <property type="entry name" value="MetI-like_sf"/>
</dbReference>
<dbReference type="PANTHER" id="PTHR30193">
    <property type="entry name" value="ABC TRANSPORTER PERMEASE PROTEIN"/>
    <property type="match status" value="1"/>
</dbReference>
<evidence type="ECO:0000259" key="9">
    <source>
        <dbReference type="PROSITE" id="PS50928"/>
    </source>
</evidence>
<keyword evidence="4 7" id="KW-0812">Transmembrane</keyword>
<keyword evidence="3" id="KW-1003">Cell membrane</keyword>
<dbReference type="PANTHER" id="PTHR30193:SF41">
    <property type="entry name" value="DIACETYLCHITOBIOSE UPTAKE SYSTEM PERMEASE PROTEIN NGCF"/>
    <property type="match status" value="1"/>
</dbReference>
<name>A0ABQ6K934_9MICO</name>
<gene>
    <name evidence="10" type="ORF">GCM10025881_20800</name>
</gene>
<proteinExistence type="inferred from homology"/>
<evidence type="ECO:0000313" key="10">
    <source>
        <dbReference type="EMBL" id="GMA95256.1"/>
    </source>
</evidence>
<dbReference type="Proteomes" id="UP001157034">
    <property type="component" value="Unassembled WGS sequence"/>
</dbReference>
<dbReference type="InterPro" id="IPR051393">
    <property type="entry name" value="ABC_transporter_permease"/>
</dbReference>
<keyword evidence="2 7" id="KW-0813">Transport</keyword>
<protein>
    <recommendedName>
        <fullName evidence="9">ABC transmembrane type-1 domain-containing protein</fullName>
    </recommendedName>
</protein>
<organism evidence="10 11">
    <name type="scientific">Pseudolysinimonas kribbensis</name>
    <dbReference type="NCBI Taxonomy" id="433641"/>
    <lineage>
        <taxon>Bacteria</taxon>
        <taxon>Bacillati</taxon>
        <taxon>Actinomycetota</taxon>
        <taxon>Actinomycetes</taxon>
        <taxon>Micrococcales</taxon>
        <taxon>Microbacteriaceae</taxon>
        <taxon>Pseudolysinimonas</taxon>
    </lineage>
</organism>